<organism evidence="10 11">
    <name type="scientific">Ligilactobacillus ruminis DSM 20403 = NBRC 102161</name>
    <dbReference type="NCBI Taxonomy" id="1423798"/>
    <lineage>
        <taxon>Bacteria</taxon>
        <taxon>Bacillati</taxon>
        <taxon>Bacillota</taxon>
        <taxon>Bacilli</taxon>
        <taxon>Lactobacillales</taxon>
        <taxon>Lactobacillaceae</taxon>
        <taxon>Ligilactobacillus</taxon>
    </lineage>
</organism>
<dbReference type="GO" id="GO:0005886">
    <property type="term" value="C:plasma membrane"/>
    <property type="evidence" value="ECO:0007669"/>
    <property type="project" value="UniProtKB-SubCell"/>
</dbReference>
<dbReference type="PANTHER" id="PTHR43495:SF2">
    <property type="entry name" value="D-SERINE_D-ALANINE_GLYCINE TRANSPORTER"/>
    <property type="match status" value="1"/>
</dbReference>
<feature type="domain" description="Amino acid permease/ SLC12A" evidence="9">
    <location>
        <begin position="18"/>
        <end position="65"/>
    </location>
</feature>
<feature type="transmembrane region" description="Helical" evidence="8">
    <location>
        <begin position="45"/>
        <end position="64"/>
    </location>
</feature>
<dbReference type="AlphaFoldDB" id="A0A1I2SRW5"/>
<keyword evidence="2" id="KW-0813">Transport</keyword>
<reference evidence="11" key="1">
    <citation type="submission" date="2016-10" db="EMBL/GenBank/DDBJ databases">
        <authorList>
            <person name="Varghese N."/>
            <person name="Submissions S."/>
        </authorList>
    </citation>
    <scope>NUCLEOTIDE SEQUENCE [LARGE SCALE GENOMIC DNA]</scope>
    <source>
        <strain evidence="11">DSM 20403</strain>
    </source>
</reference>
<evidence type="ECO:0000259" key="9">
    <source>
        <dbReference type="Pfam" id="PF00324"/>
    </source>
</evidence>
<dbReference type="EMBL" id="FOPI01000037">
    <property type="protein sequence ID" value="SFG55634.1"/>
    <property type="molecule type" value="Genomic_DNA"/>
</dbReference>
<evidence type="ECO:0000313" key="10">
    <source>
        <dbReference type="EMBL" id="SFG55634.1"/>
    </source>
</evidence>
<evidence type="ECO:0000256" key="1">
    <source>
        <dbReference type="ARBA" id="ARBA00004651"/>
    </source>
</evidence>
<dbReference type="GO" id="GO:0055085">
    <property type="term" value="P:transmembrane transport"/>
    <property type="evidence" value="ECO:0007669"/>
    <property type="project" value="InterPro"/>
</dbReference>
<dbReference type="PANTHER" id="PTHR43495">
    <property type="entry name" value="GABA PERMEASE"/>
    <property type="match status" value="1"/>
</dbReference>
<dbReference type="RefSeq" id="WP_052750364.1">
    <property type="nucleotide sequence ID" value="NZ_AYYL01000040.1"/>
</dbReference>
<dbReference type="Gene3D" id="1.20.1740.10">
    <property type="entry name" value="Amino acid/polyamine transporter I"/>
    <property type="match status" value="1"/>
</dbReference>
<comment type="subcellular location">
    <subcellularLocation>
        <location evidence="1">Cell membrane</location>
        <topology evidence="1">Multi-pass membrane protein</topology>
    </subcellularLocation>
</comment>
<protein>
    <submittedName>
        <fullName evidence="10">Amino acid permease</fullName>
    </submittedName>
</protein>
<evidence type="ECO:0000313" key="11">
    <source>
        <dbReference type="Proteomes" id="UP000182635"/>
    </source>
</evidence>
<dbReference type="GO" id="GO:0006865">
    <property type="term" value="P:amino acid transport"/>
    <property type="evidence" value="ECO:0007669"/>
    <property type="project" value="UniProtKB-KW"/>
</dbReference>
<name>A0A1I2SRW5_9LACO</name>
<evidence type="ECO:0000256" key="5">
    <source>
        <dbReference type="ARBA" id="ARBA00022970"/>
    </source>
</evidence>
<evidence type="ECO:0000256" key="2">
    <source>
        <dbReference type="ARBA" id="ARBA00022448"/>
    </source>
</evidence>
<keyword evidence="6 8" id="KW-1133">Transmembrane helix</keyword>
<keyword evidence="7 8" id="KW-0472">Membrane</keyword>
<proteinExistence type="predicted"/>
<evidence type="ECO:0000256" key="4">
    <source>
        <dbReference type="ARBA" id="ARBA00022692"/>
    </source>
</evidence>
<evidence type="ECO:0000256" key="3">
    <source>
        <dbReference type="ARBA" id="ARBA00022475"/>
    </source>
</evidence>
<sequence>MAEINKDGTRRELKNLNVQMIALGGSIGTGLFLGSGSTIHRTGPSILFVYLIVGILFFFMLRAIGTRISQPKDEVFDESFKSRHSRQQRFVFCFIHAVCANA</sequence>
<evidence type="ECO:0000256" key="8">
    <source>
        <dbReference type="SAM" id="Phobius"/>
    </source>
</evidence>
<dbReference type="Proteomes" id="UP000182635">
    <property type="component" value="Unassembled WGS sequence"/>
</dbReference>
<dbReference type="Pfam" id="PF00324">
    <property type="entry name" value="AA_permease"/>
    <property type="match status" value="1"/>
</dbReference>
<accession>A0A1I2SRW5</accession>
<keyword evidence="4 8" id="KW-0812">Transmembrane</keyword>
<keyword evidence="3" id="KW-1003">Cell membrane</keyword>
<feature type="transmembrane region" description="Helical" evidence="8">
    <location>
        <begin position="20"/>
        <end position="39"/>
    </location>
</feature>
<evidence type="ECO:0000256" key="7">
    <source>
        <dbReference type="ARBA" id="ARBA00023136"/>
    </source>
</evidence>
<gene>
    <name evidence="10" type="ORF">SAMN02910432_01830</name>
</gene>
<dbReference type="InterPro" id="IPR004841">
    <property type="entry name" value="AA-permease/SLC12A_dom"/>
</dbReference>
<evidence type="ECO:0000256" key="6">
    <source>
        <dbReference type="ARBA" id="ARBA00022989"/>
    </source>
</evidence>
<keyword evidence="5" id="KW-0029">Amino-acid transport</keyword>